<feature type="binding site" evidence="5">
    <location>
        <position position="161"/>
    </location>
    <ligand>
        <name>Mn(2+)</name>
        <dbReference type="ChEBI" id="CHEBI:29035"/>
        <label>1</label>
    </ligand>
</feature>
<comment type="caution">
    <text evidence="8">The sequence shown here is derived from an EMBL/GenBank/DDBJ whole genome shotgun (WGS) entry which is preliminary data.</text>
</comment>
<dbReference type="GO" id="GO:0050415">
    <property type="term" value="F:formimidoylglutamase activity"/>
    <property type="evidence" value="ECO:0007669"/>
    <property type="project" value="UniProtKB-EC"/>
</dbReference>
<protein>
    <recommendedName>
        <fullName evidence="5 6">Formimidoylglutamase</fullName>
        <ecNumber evidence="5 6">3.5.3.8</ecNumber>
    </recommendedName>
    <alternativeName>
        <fullName evidence="5">Formiminoglutamase</fullName>
    </alternativeName>
    <alternativeName>
        <fullName evidence="5">Formiminoglutamate hydrolase</fullName>
    </alternativeName>
</protein>
<feature type="binding site" evidence="5">
    <location>
        <position position="165"/>
    </location>
    <ligand>
        <name>Mn(2+)</name>
        <dbReference type="ChEBI" id="CHEBI:29035"/>
        <label>1</label>
    </ligand>
</feature>
<dbReference type="Proteomes" id="UP001595840">
    <property type="component" value="Unassembled WGS sequence"/>
</dbReference>
<evidence type="ECO:0000256" key="1">
    <source>
        <dbReference type="ARBA" id="ARBA00022723"/>
    </source>
</evidence>
<feature type="binding site" evidence="5">
    <location>
        <position position="163"/>
    </location>
    <ligand>
        <name>Mn(2+)</name>
        <dbReference type="ChEBI" id="CHEBI:29035"/>
        <label>2</label>
    </ligand>
</feature>
<dbReference type="EC" id="3.5.3.8" evidence="5 6"/>
<comment type="similarity">
    <text evidence="5 7">Belongs to the arginase family.</text>
</comment>
<feature type="binding site" evidence="5">
    <location>
        <position position="134"/>
    </location>
    <ligand>
        <name>Mn(2+)</name>
        <dbReference type="ChEBI" id="CHEBI:29035"/>
        <label>1</label>
    </ligand>
</feature>
<gene>
    <name evidence="5 8" type="primary">hutG</name>
    <name evidence="8" type="ORF">ACFOX3_06080</name>
</gene>
<evidence type="ECO:0000313" key="9">
    <source>
        <dbReference type="Proteomes" id="UP001595840"/>
    </source>
</evidence>
<proteinExistence type="inferred from homology"/>
<feature type="binding site" evidence="5">
    <location>
        <position position="255"/>
    </location>
    <ligand>
        <name>Mn(2+)</name>
        <dbReference type="ChEBI" id="CHEBI:29035"/>
        <label>2</label>
    </ligand>
</feature>
<reference evidence="9" key="1">
    <citation type="journal article" date="2019" name="Int. J. Syst. Evol. Microbiol.">
        <title>The Global Catalogue of Microorganisms (GCM) 10K type strain sequencing project: providing services to taxonomists for standard genome sequencing and annotation.</title>
        <authorList>
            <consortium name="The Broad Institute Genomics Platform"/>
            <consortium name="The Broad Institute Genome Sequencing Center for Infectious Disease"/>
            <person name="Wu L."/>
            <person name="Ma J."/>
        </authorList>
    </citation>
    <scope>NUCLEOTIDE SEQUENCE [LARGE SCALE GENOMIC DNA]</scope>
    <source>
        <strain evidence="9">CECT 8570</strain>
    </source>
</reference>
<dbReference type="PANTHER" id="PTHR11358:SF35">
    <property type="entry name" value="FORMIMIDOYLGLUTAMASE"/>
    <property type="match status" value="1"/>
</dbReference>
<evidence type="ECO:0000256" key="4">
    <source>
        <dbReference type="ARBA" id="ARBA00023211"/>
    </source>
</evidence>
<evidence type="ECO:0000256" key="2">
    <source>
        <dbReference type="ARBA" id="ARBA00022801"/>
    </source>
</evidence>
<dbReference type="PROSITE" id="PS51409">
    <property type="entry name" value="ARGINASE_2"/>
    <property type="match status" value="1"/>
</dbReference>
<evidence type="ECO:0000256" key="7">
    <source>
        <dbReference type="PROSITE-ProRule" id="PRU00742"/>
    </source>
</evidence>
<dbReference type="HAMAP" id="MF_00737">
    <property type="entry name" value="Formimidoylglutam"/>
    <property type="match status" value="1"/>
</dbReference>
<evidence type="ECO:0000313" key="8">
    <source>
        <dbReference type="EMBL" id="MFC4361862.1"/>
    </source>
</evidence>
<dbReference type="EMBL" id="JBHSCX010000004">
    <property type="protein sequence ID" value="MFC4361862.1"/>
    <property type="molecule type" value="Genomic_DNA"/>
</dbReference>
<comment type="catalytic activity">
    <reaction evidence="5">
        <text>N-formimidoyl-L-glutamate + H2O = formamide + L-glutamate</text>
        <dbReference type="Rhea" id="RHEA:22492"/>
        <dbReference type="ChEBI" id="CHEBI:15377"/>
        <dbReference type="ChEBI" id="CHEBI:16397"/>
        <dbReference type="ChEBI" id="CHEBI:29985"/>
        <dbReference type="ChEBI" id="CHEBI:58928"/>
        <dbReference type="EC" id="3.5.3.8"/>
    </reaction>
</comment>
<feature type="binding site" evidence="5">
    <location>
        <position position="161"/>
    </location>
    <ligand>
        <name>Mn(2+)</name>
        <dbReference type="ChEBI" id="CHEBI:29035"/>
        <label>2</label>
    </ligand>
</feature>
<dbReference type="PANTHER" id="PTHR11358">
    <property type="entry name" value="ARGINASE/AGMATINASE"/>
    <property type="match status" value="1"/>
</dbReference>
<feature type="binding site" evidence="5">
    <location>
        <position position="253"/>
    </location>
    <ligand>
        <name>Mn(2+)</name>
        <dbReference type="ChEBI" id="CHEBI:29035"/>
        <label>1</label>
    </ligand>
</feature>
<accession>A0ABV8V451</accession>
<evidence type="ECO:0000256" key="5">
    <source>
        <dbReference type="HAMAP-Rule" id="MF_00737"/>
    </source>
</evidence>
<dbReference type="RefSeq" id="WP_290263939.1">
    <property type="nucleotide sequence ID" value="NZ_JAUFQG010000006.1"/>
</dbReference>
<sequence length="336" mass="36975">MNLYQPNDGSQWTGRIDAEETRPALRWHQKIQCINLDQSETLAKPEAYRDHLALLGFQCDAGVVRNKGRPGAAEGPQSLRVGLANAACADQQIFDAGDVTCLGDNLEVAQTELGKRVDQLITLNLRPVVLGGGHEIAWASFQGLIPTLREKKLDLGIINFDAHLDLRTPSPKGSSGTPFRQINEWCKANNQAFNYCVLGVNPSANTQALFDYADEHSVACMDDIAFETNEPLQTQAFLDQFLNRVDALYITVCLDVFNAAFAPGVSAPAALGISPTKMLHTFQQLLKHAQLKEKPVLLLDIAELSPPHDRDGITAKLGARIIWQYQQFYPTTVAPK</sequence>
<dbReference type="NCBIfam" id="TIGR01227">
    <property type="entry name" value="hutG"/>
    <property type="match status" value="1"/>
</dbReference>
<dbReference type="InterPro" id="IPR023696">
    <property type="entry name" value="Ureohydrolase_dom_sf"/>
</dbReference>
<dbReference type="PIRSF" id="PIRSF036979">
    <property type="entry name" value="Arginase"/>
    <property type="match status" value="1"/>
</dbReference>
<keyword evidence="1 5" id="KW-0479">Metal-binding</keyword>
<feature type="binding site" evidence="5">
    <location>
        <position position="253"/>
    </location>
    <ligand>
        <name>Mn(2+)</name>
        <dbReference type="ChEBI" id="CHEBI:29035"/>
        <label>2</label>
    </ligand>
</feature>
<dbReference type="Pfam" id="PF00491">
    <property type="entry name" value="Arginase"/>
    <property type="match status" value="1"/>
</dbReference>
<dbReference type="CDD" id="cd09988">
    <property type="entry name" value="Formimidoylglutamase"/>
    <property type="match status" value="1"/>
</dbReference>
<keyword evidence="2 5" id="KW-0378">Hydrolase</keyword>
<comment type="pathway">
    <text evidence="5">Amino-acid degradation; L-histidine degradation into L-glutamate; L-glutamate from N-formimidoyl-L-glutamate (hydrolase route): step 1/1.</text>
</comment>
<comment type="function">
    <text evidence="5">Catalyzes the conversion of N-formimidoyl-L-glutamate to L-glutamate and formamide.</text>
</comment>
<evidence type="ECO:0000256" key="3">
    <source>
        <dbReference type="ARBA" id="ARBA00022808"/>
    </source>
</evidence>
<dbReference type="SUPFAM" id="SSF52768">
    <property type="entry name" value="Arginase/deacetylase"/>
    <property type="match status" value="1"/>
</dbReference>
<keyword evidence="4 5" id="KW-0464">Manganese</keyword>
<dbReference type="InterPro" id="IPR005923">
    <property type="entry name" value="HutG"/>
</dbReference>
<evidence type="ECO:0000256" key="6">
    <source>
        <dbReference type="NCBIfam" id="TIGR01227"/>
    </source>
</evidence>
<organism evidence="8 9">
    <name type="scientific">Simiduia curdlanivorans</name>
    <dbReference type="NCBI Taxonomy" id="1492769"/>
    <lineage>
        <taxon>Bacteria</taxon>
        <taxon>Pseudomonadati</taxon>
        <taxon>Pseudomonadota</taxon>
        <taxon>Gammaproteobacteria</taxon>
        <taxon>Cellvibrionales</taxon>
        <taxon>Cellvibrionaceae</taxon>
        <taxon>Simiduia</taxon>
    </lineage>
</organism>
<keyword evidence="9" id="KW-1185">Reference proteome</keyword>
<name>A0ABV8V451_9GAMM</name>
<keyword evidence="3 5" id="KW-0369">Histidine metabolism</keyword>
<dbReference type="InterPro" id="IPR006035">
    <property type="entry name" value="Ureohydrolase"/>
</dbReference>
<comment type="cofactor">
    <cofactor evidence="5">
        <name>Mn(2+)</name>
        <dbReference type="ChEBI" id="CHEBI:29035"/>
    </cofactor>
    <text evidence="5">Binds 2 manganese ions per subunit.</text>
</comment>
<dbReference type="Gene3D" id="3.40.800.10">
    <property type="entry name" value="Ureohydrolase domain"/>
    <property type="match status" value="1"/>
</dbReference>